<feature type="transmembrane region" description="Helical" evidence="14">
    <location>
        <begin position="224"/>
        <end position="241"/>
    </location>
</feature>
<dbReference type="RefSeq" id="WP_266339811.1">
    <property type="nucleotide sequence ID" value="NZ_JAPKNK010000007.1"/>
</dbReference>
<feature type="transmembrane region" description="Helical" evidence="14">
    <location>
        <begin position="175"/>
        <end position="198"/>
    </location>
</feature>
<dbReference type="Proteomes" id="UP001144805">
    <property type="component" value="Unassembled WGS sequence"/>
</dbReference>
<evidence type="ECO:0000313" key="16">
    <source>
        <dbReference type="Proteomes" id="UP001144805"/>
    </source>
</evidence>
<evidence type="ECO:0000256" key="9">
    <source>
        <dbReference type="ARBA" id="ARBA00023136"/>
    </source>
</evidence>
<evidence type="ECO:0000256" key="6">
    <source>
        <dbReference type="ARBA" id="ARBA00022692"/>
    </source>
</evidence>
<keyword evidence="4 14" id="KW-1003">Cell membrane</keyword>
<dbReference type="InterPro" id="IPR006369">
    <property type="entry name" value="Protohaem_IX_farnesylTrfase"/>
</dbReference>
<evidence type="ECO:0000256" key="3">
    <source>
        <dbReference type="ARBA" id="ARBA00012292"/>
    </source>
</evidence>
<evidence type="ECO:0000256" key="1">
    <source>
        <dbReference type="ARBA" id="ARBA00004651"/>
    </source>
</evidence>
<dbReference type="NCBIfam" id="NF003349">
    <property type="entry name" value="PRK04375.1-2"/>
    <property type="match status" value="1"/>
</dbReference>
<dbReference type="NCBIfam" id="TIGR01473">
    <property type="entry name" value="cyoE_ctaB"/>
    <property type="match status" value="1"/>
</dbReference>
<dbReference type="Gene3D" id="1.10.357.140">
    <property type="entry name" value="UbiA prenyltransferase"/>
    <property type="match status" value="1"/>
</dbReference>
<comment type="miscellaneous">
    <text evidence="14">Carbon 2 of the heme B porphyrin ring is defined according to the Fischer nomenclature.</text>
</comment>
<evidence type="ECO:0000256" key="14">
    <source>
        <dbReference type="HAMAP-Rule" id="MF_00154"/>
    </source>
</evidence>
<protein>
    <recommendedName>
        <fullName evidence="11 14">Protoheme IX farnesyltransferase</fullName>
        <ecNumber evidence="3 14">2.5.1.141</ecNumber>
    </recommendedName>
    <alternativeName>
        <fullName evidence="12 14">Heme B farnesyltransferase</fullName>
    </alternativeName>
    <alternativeName>
        <fullName evidence="10 14">Heme O synthase</fullName>
    </alternativeName>
</protein>
<keyword evidence="9 14" id="KW-0472">Membrane</keyword>
<organism evidence="15 16">
    <name type="scientific">Kaistia nematophila</name>
    <dbReference type="NCBI Taxonomy" id="2994654"/>
    <lineage>
        <taxon>Bacteria</taxon>
        <taxon>Pseudomonadati</taxon>
        <taxon>Pseudomonadota</taxon>
        <taxon>Alphaproteobacteria</taxon>
        <taxon>Hyphomicrobiales</taxon>
        <taxon>Kaistiaceae</taxon>
        <taxon>Kaistia</taxon>
    </lineage>
</organism>
<dbReference type="AlphaFoldDB" id="A0A9X3E4Z1"/>
<reference evidence="15" key="1">
    <citation type="submission" date="2022-11" db="EMBL/GenBank/DDBJ databases">
        <title>Biodiversity and phylogenetic relationships of bacteria.</title>
        <authorList>
            <person name="Machado R.A.R."/>
            <person name="Bhat A."/>
            <person name="Loulou A."/>
            <person name="Kallel S."/>
        </authorList>
    </citation>
    <scope>NUCLEOTIDE SEQUENCE</scope>
    <source>
        <strain evidence="15">K-TC2</strain>
    </source>
</reference>
<dbReference type="EMBL" id="JAPKNK010000007">
    <property type="protein sequence ID" value="MCX5570847.1"/>
    <property type="molecule type" value="Genomic_DNA"/>
</dbReference>
<comment type="subcellular location">
    <subcellularLocation>
        <location evidence="1 14">Cell membrane</location>
        <topology evidence="1 14">Multi-pass membrane protein</topology>
    </subcellularLocation>
</comment>
<dbReference type="EC" id="2.5.1.141" evidence="3 14"/>
<dbReference type="GO" id="GO:0005886">
    <property type="term" value="C:plasma membrane"/>
    <property type="evidence" value="ECO:0007669"/>
    <property type="project" value="UniProtKB-SubCell"/>
</dbReference>
<comment type="pathway">
    <text evidence="2 14">Porphyrin-containing compound metabolism; heme O biosynthesis; heme O from protoheme: step 1/1.</text>
</comment>
<evidence type="ECO:0000256" key="11">
    <source>
        <dbReference type="ARBA" id="ARBA00040810"/>
    </source>
</evidence>
<feature type="transmembrane region" description="Helical" evidence="14">
    <location>
        <begin position="150"/>
        <end position="169"/>
    </location>
</feature>
<keyword evidence="5 14" id="KW-0808">Transferase</keyword>
<comment type="caution">
    <text evidence="15">The sequence shown here is derived from an EMBL/GenBank/DDBJ whole genome shotgun (WGS) entry which is preliminary data.</text>
</comment>
<evidence type="ECO:0000313" key="15">
    <source>
        <dbReference type="EMBL" id="MCX5570847.1"/>
    </source>
</evidence>
<comment type="function">
    <text evidence="14">Converts heme B (protoheme IX) to heme O by substitution of the vinyl group on carbon 2 of heme B porphyrin ring with a hydroxyethyl farnesyl side group.</text>
</comment>
<dbReference type="InterPro" id="IPR030470">
    <property type="entry name" value="UbiA_prenylTrfase_CS"/>
</dbReference>
<feature type="transmembrane region" description="Helical" evidence="14">
    <location>
        <begin position="247"/>
        <end position="267"/>
    </location>
</feature>
<accession>A0A9X3E4Z1</accession>
<dbReference type="PANTHER" id="PTHR43448:SF7">
    <property type="entry name" value="4-HYDROXYBENZOATE SOLANESYLTRANSFERASE"/>
    <property type="match status" value="1"/>
</dbReference>
<dbReference type="GO" id="GO:0008495">
    <property type="term" value="F:protoheme IX farnesyltransferase activity"/>
    <property type="evidence" value="ECO:0007669"/>
    <property type="project" value="UniProtKB-UniRule"/>
</dbReference>
<keyword evidence="7 14" id="KW-1133">Transmembrane helix</keyword>
<feature type="transmembrane region" description="Helical" evidence="14">
    <location>
        <begin position="30"/>
        <end position="49"/>
    </location>
</feature>
<sequence>MSDVHLNRIDTVAGNLASPSDYLALLKPRVMSLVVFTALVGMVLAPGGIHPVLGFTALLCIAIGAGASGALNMWYDADIDRIMKRTQSRPIPKGTITEGEALAFGLTLAGFSVALLALFVNAVAGALLAFTIFFYVVIYSMWLKRSTQQNIVIGGAAGALPPMVGWAAVTGSVSLESIVLFLMIFMWTPPHFWALALFKSEDYERAGIPMMPVVSGMAETRKQILIYSILLAPIGVLPAILGFASFAYGIAAAALGAGFALLAFRVYRMSDDDKSMLPAKRLFAFSILYLFLLFAMLLVERCLGLLGFVA</sequence>
<evidence type="ECO:0000256" key="10">
    <source>
        <dbReference type="ARBA" id="ARBA00030253"/>
    </source>
</evidence>
<evidence type="ECO:0000256" key="13">
    <source>
        <dbReference type="ARBA" id="ARBA00047690"/>
    </source>
</evidence>
<evidence type="ECO:0000256" key="7">
    <source>
        <dbReference type="ARBA" id="ARBA00022989"/>
    </source>
</evidence>
<evidence type="ECO:0000256" key="12">
    <source>
        <dbReference type="ARBA" id="ARBA00042475"/>
    </source>
</evidence>
<feature type="transmembrane region" description="Helical" evidence="14">
    <location>
        <begin position="287"/>
        <end position="309"/>
    </location>
</feature>
<name>A0A9X3E4Z1_9HYPH</name>
<evidence type="ECO:0000256" key="5">
    <source>
        <dbReference type="ARBA" id="ARBA00022679"/>
    </source>
</evidence>
<comment type="similarity">
    <text evidence="14">Belongs to the UbiA prenyltransferase family. Protoheme IX farnesyltransferase subfamily.</text>
</comment>
<evidence type="ECO:0000256" key="8">
    <source>
        <dbReference type="ARBA" id="ARBA00023133"/>
    </source>
</evidence>
<keyword evidence="8 14" id="KW-0350">Heme biosynthesis</keyword>
<dbReference type="PROSITE" id="PS00943">
    <property type="entry name" value="UBIA"/>
    <property type="match status" value="1"/>
</dbReference>
<comment type="catalytic activity">
    <reaction evidence="13 14">
        <text>heme b + (2E,6E)-farnesyl diphosphate + H2O = Fe(II)-heme o + diphosphate</text>
        <dbReference type="Rhea" id="RHEA:28070"/>
        <dbReference type="ChEBI" id="CHEBI:15377"/>
        <dbReference type="ChEBI" id="CHEBI:33019"/>
        <dbReference type="ChEBI" id="CHEBI:60344"/>
        <dbReference type="ChEBI" id="CHEBI:60530"/>
        <dbReference type="ChEBI" id="CHEBI:175763"/>
        <dbReference type="EC" id="2.5.1.141"/>
    </reaction>
</comment>
<dbReference type="FunFam" id="1.10.357.140:FF:000001">
    <property type="entry name" value="Protoheme IX farnesyltransferase"/>
    <property type="match status" value="1"/>
</dbReference>
<keyword evidence="16" id="KW-1185">Reference proteome</keyword>
<keyword evidence="6 14" id="KW-0812">Transmembrane</keyword>
<dbReference type="HAMAP" id="MF_00154">
    <property type="entry name" value="CyoE_CtaB"/>
    <property type="match status" value="1"/>
</dbReference>
<feature type="transmembrane region" description="Helical" evidence="14">
    <location>
        <begin position="101"/>
        <end position="120"/>
    </location>
</feature>
<feature type="transmembrane region" description="Helical" evidence="14">
    <location>
        <begin position="55"/>
        <end position="75"/>
    </location>
</feature>
<evidence type="ECO:0000256" key="2">
    <source>
        <dbReference type="ARBA" id="ARBA00004919"/>
    </source>
</evidence>
<gene>
    <name evidence="15" type="primary">cyoE</name>
    <name evidence="14" type="synonym">ctaB</name>
    <name evidence="15" type="ORF">OSH07_16695</name>
</gene>
<evidence type="ECO:0000256" key="4">
    <source>
        <dbReference type="ARBA" id="ARBA00022475"/>
    </source>
</evidence>
<feature type="transmembrane region" description="Helical" evidence="14">
    <location>
        <begin position="126"/>
        <end position="143"/>
    </location>
</feature>
<proteinExistence type="inferred from homology"/>
<dbReference type="InterPro" id="IPR000537">
    <property type="entry name" value="UbiA_prenyltransferase"/>
</dbReference>
<dbReference type="CDD" id="cd13957">
    <property type="entry name" value="PT_UbiA_Cox10"/>
    <property type="match status" value="1"/>
</dbReference>
<dbReference type="PANTHER" id="PTHR43448">
    <property type="entry name" value="PROTOHEME IX FARNESYLTRANSFERASE, MITOCHONDRIAL"/>
    <property type="match status" value="1"/>
</dbReference>
<dbReference type="GO" id="GO:0048034">
    <property type="term" value="P:heme O biosynthetic process"/>
    <property type="evidence" value="ECO:0007669"/>
    <property type="project" value="UniProtKB-UniRule"/>
</dbReference>
<dbReference type="Pfam" id="PF01040">
    <property type="entry name" value="UbiA"/>
    <property type="match status" value="1"/>
</dbReference>
<dbReference type="InterPro" id="IPR044878">
    <property type="entry name" value="UbiA_sf"/>
</dbReference>